<keyword evidence="2" id="KW-1185">Reference proteome</keyword>
<evidence type="ECO:0000313" key="1">
    <source>
        <dbReference type="EMBL" id="MBM6850140.1"/>
    </source>
</evidence>
<dbReference type="EMBL" id="JACSNX010000001">
    <property type="protein sequence ID" value="MBM6850140.1"/>
    <property type="molecule type" value="Genomic_DNA"/>
</dbReference>
<comment type="caution">
    <text evidence="1">The sequence shown here is derived from an EMBL/GenBank/DDBJ whole genome shotgun (WGS) entry which is preliminary data.</text>
</comment>
<gene>
    <name evidence="1" type="ORF">H9X91_01645</name>
</gene>
<dbReference type="Pfam" id="PF14025">
    <property type="entry name" value="DUF4241"/>
    <property type="match status" value="1"/>
</dbReference>
<dbReference type="InterPro" id="IPR025335">
    <property type="entry name" value="DUF4241"/>
</dbReference>
<name>A0ABS2FS91_9FIRM</name>
<reference evidence="1 2" key="1">
    <citation type="journal article" date="2021" name="Sci. Rep.">
        <title>The distribution of antibiotic resistance genes in chicken gut microbiota commensals.</title>
        <authorList>
            <person name="Juricova H."/>
            <person name="Matiasovicova J."/>
            <person name="Kubasova T."/>
            <person name="Cejkova D."/>
            <person name="Rychlik I."/>
        </authorList>
    </citation>
    <scope>NUCLEOTIDE SEQUENCE [LARGE SCALE GENOMIC DNA]</scope>
    <source>
        <strain evidence="1 2">An411</strain>
    </source>
</reference>
<accession>A0ABS2FS91</accession>
<organism evidence="1 2">
    <name type="scientific">Oscillibacter valericigenes</name>
    <dbReference type="NCBI Taxonomy" id="351091"/>
    <lineage>
        <taxon>Bacteria</taxon>
        <taxon>Bacillati</taxon>
        <taxon>Bacillota</taxon>
        <taxon>Clostridia</taxon>
        <taxon>Eubacteriales</taxon>
        <taxon>Oscillospiraceae</taxon>
        <taxon>Oscillibacter</taxon>
    </lineage>
</organism>
<dbReference type="RefSeq" id="WP_204801847.1">
    <property type="nucleotide sequence ID" value="NZ_JACSNX010000001.1"/>
</dbReference>
<proteinExistence type="predicted"/>
<sequence length="254" mass="28641">MLKSNQQEEITMPTAEWLNKYESIKDKLACKTDLDAHFTERVIGNMGVDVLDIGAVHFPTGTIFACDPLVELEDTPPFLQTIPAGTYPVKICVVPSEKYGDRYACVKVEVSREKPVRYELGMTGKEDLDEELGEDDYFGFGVDAGMGCVADIQTQAAFKTYWAKRLEEDPDIDPYNDLFCDLLEENAQAHPKYQLSHGDWLNWTVPDTDCNLPIFASGWGDGYYPVYFGYDAKGEVCAVYVRFIDIEASYQEQA</sequence>
<evidence type="ECO:0000313" key="2">
    <source>
        <dbReference type="Proteomes" id="UP000719500"/>
    </source>
</evidence>
<dbReference type="Proteomes" id="UP000719500">
    <property type="component" value="Unassembled WGS sequence"/>
</dbReference>
<protein>
    <submittedName>
        <fullName evidence="1">DUF4241 domain-containing protein</fullName>
    </submittedName>
</protein>